<sequence>MRRATAAMALLGVLLGLVSGAPAEANPGDTNGGDRATFGVRPTGKNGPDNRPTFAYAATPGGVFNDQVEISNAGTKPLTLKVYASDAFTPRTGGFDLLAAGRKSDDAGTWVSLSRPVVTVPARGRVVLPFTLKVPTGATPGDHSAGIVATLTSVGNDAKGNKVAVDQRVGARIYLRVSGELKPGLTVEGLSATYHPKANPFAAGTTTLTYRVRNTGNVRLGARQKVTVKTFWGSHKTADGVADVPEILPGDAVDMTAEVRGAFPAIWLTSSVSADPVAQKGDEKLPLYTVNRDHGFWAVSWTLLAIVGGIALLVGAWFGVRYLRRRRSKGVAGATA</sequence>
<keyword evidence="4" id="KW-1185">Reference proteome</keyword>
<keyword evidence="1" id="KW-1133">Transmembrane helix</keyword>
<evidence type="ECO:0000256" key="2">
    <source>
        <dbReference type="SAM" id="SignalP"/>
    </source>
</evidence>
<feature type="chain" id="PRO_5046677038" evidence="2">
    <location>
        <begin position="26"/>
        <end position="336"/>
    </location>
</feature>
<protein>
    <submittedName>
        <fullName evidence="3">WxL protein peptidoglycan domain-containing protein</fullName>
    </submittedName>
</protein>
<comment type="caution">
    <text evidence="3">The sequence shown here is derived from an EMBL/GenBank/DDBJ whole genome shotgun (WGS) entry which is preliminary data.</text>
</comment>
<name>A0ABW6WPW3_9ACTN</name>
<reference evidence="3 4" key="1">
    <citation type="submission" date="2024-10" db="EMBL/GenBank/DDBJ databases">
        <title>The Natural Products Discovery Center: Release of the First 8490 Sequenced Strains for Exploring Actinobacteria Biosynthetic Diversity.</title>
        <authorList>
            <person name="Kalkreuter E."/>
            <person name="Kautsar S.A."/>
            <person name="Yang D."/>
            <person name="Bader C.D."/>
            <person name="Teijaro C.N."/>
            <person name="Fluegel L."/>
            <person name="Davis C.M."/>
            <person name="Simpson J.R."/>
            <person name="Lauterbach L."/>
            <person name="Steele A.D."/>
            <person name="Gui C."/>
            <person name="Meng S."/>
            <person name="Li G."/>
            <person name="Viehrig K."/>
            <person name="Ye F."/>
            <person name="Su P."/>
            <person name="Kiefer A.F."/>
            <person name="Nichols A."/>
            <person name="Cepeda A.J."/>
            <person name="Yan W."/>
            <person name="Fan B."/>
            <person name="Jiang Y."/>
            <person name="Adhikari A."/>
            <person name="Zheng C.-J."/>
            <person name="Schuster L."/>
            <person name="Cowan T.M."/>
            <person name="Smanski M.J."/>
            <person name="Chevrette M.G."/>
            <person name="De Carvalho L.P.S."/>
            <person name="Shen B."/>
        </authorList>
    </citation>
    <scope>NUCLEOTIDE SEQUENCE [LARGE SCALE GENOMIC DNA]</scope>
    <source>
        <strain evidence="3 4">NPDC000087</strain>
    </source>
</reference>
<keyword evidence="2" id="KW-0732">Signal</keyword>
<dbReference type="Proteomes" id="UP001602245">
    <property type="component" value="Unassembled WGS sequence"/>
</dbReference>
<keyword evidence="1" id="KW-0472">Membrane</keyword>
<evidence type="ECO:0000256" key="1">
    <source>
        <dbReference type="SAM" id="Phobius"/>
    </source>
</evidence>
<evidence type="ECO:0000313" key="3">
    <source>
        <dbReference type="EMBL" id="MFF5295309.1"/>
    </source>
</evidence>
<gene>
    <name evidence="3" type="ORF">ACFY35_38235</name>
</gene>
<accession>A0ABW6WPW3</accession>
<proteinExistence type="predicted"/>
<keyword evidence="1" id="KW-0812">Transmembrane</keyword>
<feature type="signal peptide" evidence="2">
    <location>
        <begin position="1"/>
        <end position="25"/>
    </location>
</feature>
<feature type="transmembrane region" description="Helical" evidence="1">
    <location>
        <begin position="296"/>
        <end position="320"/>
    </location>
</feature>
<evidence type="ECO:0000313" key="4">
    <source>
        <dbReference type="Proteomes" id="UP001602245"/>
    </source>
</evidence>
<dbReference type="RefSeq" id="WP_040432161.1">
    <property type="nucleotide sequence ID" value="NZ_JBIAZU010000007.1"/>
</dbReference>
<dbReference type="EMBL" id="JBIAZU010000007">
    <property type="protein sequence ID" value="MFF5295309.1"/>
    <property type="molecule type" value="Genomic_DNA"/>
</dbReference>
<organism evidence="3 4">
    <name type="scientific">Paractinoplanes globisporus</name>
    <dbReference type="NCBI Taxonomy" id="113565"/>
    <lineage>
        <taxon>Bacteria</taxon>
        <taxon>Bacillati</taxon>
        <taxon>Actinomycetota</taxon>
        <taxon>Actinomycetes</taxon>
        <taxon>Micromonosporales</taxon>
        <taxon>Micromonosporaceae</taxon>
        <taxon>Paractinoplanes</taxon>
    </lineage>
</organism>